<gene>
    <name evidence="1" type="ORF">R4315_26710</name>
</gene>
<dbReference type="AlphaFoldDB" id="A0AAE5A942"/>
<evidence type="ECO:0008006" key="3">
    <source>
        <dbReference type="Google" id="ProtNLM"/>
    </source>
</evidence>
<dbReference type="SUPFAM" id="SSF54637">
    <property type="entry name" value="Thioesterase/thiol ester dehydrase-isomerase"/>
    <property type="match status" value="1"/>
</dbReference>
<dbReference type="GO" id="GO:0019171">
    <property type="term" value="F:(3R)-hydroxyacyl-[acyl-carrier-protein] dehydratase activity"/>
    <property type="evidence" value="ECO:0007669"/>
    <property type="project" value="TreeGrafter"/>
</dbReference>
<protein>
    <recommendedName>
        <fullName evidence="3">N-terminal of MaoC-like dehydratase domain-containing protein</fullName>
    </recommendedName>
</protein>
<dbReference type="RefSeq" id="WP_317745087.1">
    <property type="nucleotide sequence ID" value="NZ_JAWLUP010000132.1"/>
</dbReference>
<evidence type="ECO:0000313" key="2">
    <source>
        <dbReference type="Proteomes" id="UP001185863"/>
    </source>
</evidence>
<reference evidence="1" key="1">
    <citation type="submission" date="2023-10" db="EMBL/GenBank/DDBJ databases">
        <title>Development of a sustainable strategy for remediation of hydrocarbon-contaminated territories based on the waste exchange concept.</title>
        <authorList>
            <person name="Krivoruchko A."/>
        </authorList>
    </citation>
    <scope>NUCLEOTIDE SEQUENCE</scope>
    <source>
        <strain evidence="1">IEGM 68</strain>
    </source>
</reference>
<sequence length="236" mass="26231">MIHTATSESGIEQFLTNWHPDPIVTHDGLPPGPVNNLAAALDSEETFAVGGCPPLPWHWLYFLALPQSGGLGADGHPRDRHFLPPIPHRRRMFAGSRIEERQSLRLGVSTTKHTSLARIQTKRGRIGKLLFVTERSGYRQDGGTALVDEQNLFYRRHSSSTTTYTRATEPLTESTATWTAEPHPDTARPFRFSALTANTHRIHYDHPYTTGIEGYPGLVVHGPLLAIHGRTRPPAI</sequence>
<dbReference type="EMBL" id="JAWLUP010000132">
    <property type="protein sequence ID" value="MDV7268116.1"/>
    <property type="molecule type" value="Genomic_DNA"/>
</dbReference>
<dbReference type="InterPro" id="IPR029069">
    <property type="entry name" value="HotDog_dom_sf"/>
</dbReference>
<dbReference type="Proteomes" id="UP001185863">
    <property type="component" value="Unassembled WGS sequence"/>
</dbReference>
<accession>A0AAE5A942</accession>
<dbReference type="Gene3D" id="3.10.129.10">
    <property type="entry name" value="Hotdog Thioesterase"/>
    <property type="match status" value="1"/>
</dbReference>
<dbReference type="InterPro" id="IPR052741">
    <property type="entry name" value="Mitochondrial_HTD2"/>
</dbReference>
<dbReference type="PANTHER" id="PTHR28152">
    <property type="entry name" value="HYDROXYACYL-THIOESTER DEHYDRATASE TYPE 2, MITOCHONDRIAL"/>
    <property type="match status" value="1"/>
</dbReference>
<proteinExistence type="predicted"/>
<name>A0AAE5A942_9NOCA</name>
<organism evidence="1 2">
    <name type="scientific">Rhodococcus oxybenzonivorans</name>
    <dbReference type="NCBI Taxonomy" id="1990687"/>
    <lineage>
        <taxon>Bacteria</taxon>
        <taxon>Bacillati</taxon>
        <taxon>Actinomycetota</taxon>
        <taxon>Actinomycetes</taxon>
        <taxon>Mycobacteriales</taxon>
        <taxon>Nocardiaceae</taxon>
        <taxon>Rhodococcus</taxon>
    </lineage>
</organism>
<comment type="caution">
    <text evidence="1">The sequence shown here is derived from an EMBL/GenBank/DDBJ whole genome shotgun (WGS) entry which is preliminary data.</text>
</comment>
<evidence type="ECO:0000313" key="1">
    <source>
        <dbReference type="EMBL" id="MDV7268116.1"/>
    </source>
</evidence>
<dbReference type="PANTHER" id="PTHR28152:SF1">
    <property type="entry name" value="HYDROXYACYL-THIOESTER DEHYDRATASE TYPE 2, MITOCHONDRIAL"/>
    <property type="match status" value="1"/>
</dbReference>